<dbReference type="RefSeq" id="WP_097381856.1">
    <property type="nucleotide sequence ID" value="NZ_NXNI01000002.1"/>
</dbReference>
<gene>
    <name evidence="8" type="ORF">CP557_20370</name>
</gene>
<dbReference type="OrthoDB" id="34275at2157"/>
<dbReference type="InterPro" id="IPR006140">
    <property type="entry name" value="D-isomer_DH_NAD-bd"/>
</dbReference>
<keyword evidence="3" id="KW-0520">NAD</keyword>
<dbReference type="InterPro" id="IPR029753">
    <property type="entry name" value="D-isomer_DH_CS"/>
</dbReference>
<proteinExistence type="inferred from homology"/>
<feature type="region of interest" description="Disordered" evidence="5">
    <location>
        <begin position="306"/>
        <end position="339"/>
    </location>
</feature>
<keyword evidence="9" id="KW-1185">Reference proteome</keyword>
<evidence type="ECO:0000313" key="8">
    <source>
        <dbReference type="EMBL" id="PCR88838.1"/>
    </source>
</evidence>
<comment type="caution">
    <text evidence="8">The sequence shown here is derived from an EMBL/GenBank/DDBJ whole genome shotgun (WGS) entry which is preliminary data.</text>
</comment>
<dbReference type="GO" id="GO:0016616">
    <property type="term" value="F:oxidoreductase activity, acting on the CH-OH group of donors, NAD or NADP as acceptor"/>
    <property type="evidence" value="ECO:0007669"/>
    <property type="project" value="InterPro"/>
</dbReference>
<keyword evidence="2 4" id="KW-0560">Oxidoreductase</keyword>
<comment type="similarity">
    <text evidence="1 4">Belongs to the D-isomer specific 2-hydroxyacid dehydrogenase family.</text>
</comment>
<protein>
    <recommendedName>
        <fullName evidence="10">Hydroxyacid dehydrogenase</fullName>
    </recommendedName>
</protein>
<reference evidence="8 9" key="1">
    <citation type="submission" date="2017-09" db="EMBL/GenBank/DDBJ databases">
        <title>Genome sequences of Natrinema ejinorence JCM 13890T.</title>
        <authorList>
            <person name="Roh S.W."/>
            <person name="Kim Y.B."/>
            <person name="Kim J.Y."/>
        </authorList>
    </citation>
    <scope>NUCLEOTIDE SEQUENCE [LARGE SCALE GENOMIC DNA]</scope>
    <source>
        <strain evidence="8 9">JCM 13890</strain>
    </source>
</reference>
<accession>A0A2A5QPR5</accession>
<dbReference type="FunFam" id="3.40.50.720:FF:000203">
    <property type="entry name" value="D-3-phosphoglycerate dehydrogenase (SerA)"/>
    <property type="match status" value="1"/>
</dbReference>
<dbReference type="PROSITE" id="PS00670">
    <property type="entry name" value="D_2_HYDROXYACID_DH_2"/>
    <property type="match status" value="1"/>
</dbReference>
<dbReference type="SUPFAM" id="SSF51735">
    <property type="entry name" value="NAD(P)-binding Rossmann-fold domains"/>
    <property type="match status" value="1"/>
</dbReference>
<dbReference type="InterPro" id="IPR050857">
    <property type="entry name" value="D-2-hydroxyacid_DH"/>
</dbReference>
<dbReference type="AlphaFoldDB" id="A0A2A5QPR5"/>
<feature type="compositionally biased region" description="Basic and acidic residues" evidence="5">
    <location>
        <begin position="307"/>
        <end position="322"/>
    </location>
</feature>
<dbReference type="GO" id="GO:0051287">
    <property type="term" value="F:NAD binding"/>
    <property type="evidence" value="ECO:0007669"/>
    <property type="project" value="InterPro"/>
</dbReference>
<dbReference type="GO" id="GO:0003714">
    <property type="term" value="F:transcription corepressor activity"/>
    <property type="evidence" value="ECO:0007669"/>
    <property type="project" value="InterPro"/>
</dbReference>
<evidence type="ECO:0000259" key="7">
    <source>
        <dbReference type="Pfam" id="PF02826"/>
    </source>
</evidence>
<dbReference type="Pfam" id="PF02826">
    <property type="entry name" value="2-Hacid_dh_C"/>
    <property type="match status" value="1"/>
</dbReference>
<dbReference type="InterPro" id="IPR043322">
    <property type="entry name" value="CtBP"/>
</dbReference>
<evidence type="ECO:0008006" key="10">
    <source>
        <dbReference type="Google" id="ProtNLM"/>
    </source>
</evidence>
<evidence type="ECO:0000256" key="4">
    <source>
        <dbReference type="RuleBase" id="RU003719"/>
    </source>
</evidence>
<dbReference type="InterPro" id="IPR006139">
    <property type="entry name" value="D-isomer_2_OHA_DH_cat_dom"/>
</dbReference>
<dbReference type="InterPro" id="IPR036291">
    <property type="entry name" value="NAD(P)-bd_dom_sf"/>
</dbReference>
<evidence type="ECO:0000256" key="1">
    <source>
        <dbReference type="ARBA" id="ARBA00005854"/>
    </source>
</evidence>
<dbReference type="PANTHER" id="PTHR42789">
    <property type="entry name" value="D-ISOMER SPECIFIC 2-HYDROXYACID DEHYDROGENASE FAMILY PROTEIN (AFU_ORTHOLOGUE AFUA_6G10090)"/>
    <property type="match status" value="1"/>
</dbReference>
<dbReference type="SUPFAM" id="SSF52283">
    <property type="entry name" value="Formate/glycerate dehydrogenase catalytic domain-like"/>
    <property type="match status" value="1"/>
</dbReference>
<evidence type="ECO:0000313" key="9">
    <source>
        <dbReference type="Proteomes" id="UP000219689"/>
    </source>
</evidence>
<dbReference type="EMBL" id="NXNI01000002">
    <property type="protein sequence ID" value="PCR88838.1"/>
    <property type="molecule type" value="Genomic_DNA"/>
</dbReference>
<dbReference type="Gene3D" id="3.40.50.720">
    <property type="entry name" value="NAD(P)-binding Rossmann-like Domain"/>
    <property type="match status" value="2"/>
</dbReference>
<dbReference type="PANTHER" id="PTHR42789:SF1">
    <property type="entry name" value="D-ISOMER SPECIFIC 2-HYDROXYACID DEHYDROGENASE FAMILY PROTEIN (AFU_ORTHOLOGUE AFUA_6G10090)"/>
    <property type="match status" value="1"/>
</dbReference>
<dbReference type="PROSITE" id="PS00671">
    <property type="entry name" value="D_2_HYDROXYACID_DH_3"/>
    <property type="match status" value="1"/>
</dbReference>
<feature type="domain" description="D-isomer specific 2-hydroxyacid dehydrogenase catalytic" evidence="6">
    <location>
        <begin position="38"/>
        <end position="331"/>
    </location>
</feature>
<dbReference type="Proteomes" id="UP000219689">
    <property type="component" value="Unassembled WGS sequence"/>
</dbReference>
<dbReference type="CDD" id="cd05299">
    <property type="entry name" value="CtBP_dh"/>
    <property type="match status" value="1"/>
</dbReference>
<evidence type="ECO:0000256" key="3">
    <source>
        <dbReference type="ARBA" id="ARBA00023027"/>
    </source>
</evidence>
<evidence type="ECO:0000256" key="5">
    <source>
        <dbReference type="SAM" id="MobiDB-lite"/>
    </source>
</evidence>
<feature type="domain" description="D-isomer specific 2-hydroxyacid dehydrogenase NAD-binding" evidence="7">
    <location>
        <begin position="117"/>
        <end position="300"/>
    </location>
</feature>
<evidence type="ECO:0000259" key="6">
    <source>
        <dbReference type="Pfam" id="PF00389"/>
    </source>
</evidence>
<evidence type="ECO:0000256" key="2">
    <source>
        <dbReference type="ARBA" id="ARBA00023002"/>
    </source>
</evidence>
<sequence>MTRGSGDATVGVTAGSAFDLSVEREVFRGTDVTLRPVDIETTEDLIAELADVDAVLDRLLAAPYTADVIDALEQCAVVARCGIGVDGIDTDRAAERGMYVVNVPEYCQDEVSEHTMLLLLSLERTLTAYDTAMKDGVWAQDVTTPRIHRLRGQTLGLVGFGTIARLVAEKAAAFGMDVVASDPYVDAERMEQANVEKAALEEVLDVADAVSLHTPLVEETRGMMDTAAFERMKETAVLINVARGGLVVESDLVTALREGEIAGAGLDVFDEEPSSQGGDFPPFTSPLREFDNVVLTPHVAWFSQEANDERRRKAARDVRRVLNGEPPLSAVAEPHQRTD</sequence>
<organism evidence="8 9">
    <name type="scientific">Natrinema ejinorense</name>
    <dbReference type="NCBI Taxonomy" id="373386"/>
    <lineage>
        <taxon>Archaea</taxon>
        <taxon>Methanobacteriati</taxon>
        <taxon>Methanobacteriota</taxon>
        <taxon>Stenosarchaea group</taxon>
        <taxon>Halobacteria</taxon>
        <taxon>Halobacteriales</taxon>
        <taxon>Natrialbaceae</taxon>
        <taxon>Natrinema</taxon>
    </lineage>
</organism>
<name>A0A2A5QPR5_9EURY</name>
<dbReference type="Pfam" id="PF00389">
    <property type="entry name" value="2-Hacid_dh"/>
    <property type="match status" value="1"/>
</dbReference>